<dbReference type="SUPFAM" id="SSF48179">
    <property type="entry name" value="6-phosphogluconate dehydrogenase C-terminal domain-like"/>
    <property type="match status" value="1"/>
</dbReference>
<evidence type="ECO:0000256" key="2">
    <source>
        <dbReference type="ARBA" id="ARBA00023027"/>
    </source>
</evidence>
<dbReference type="InterPro" id="IPR008927">
    <property type="entry name" value="6-PGluconate_DH-like_C_sf"/>
</dbReference>
<feature type="active site" evidence="3">
    <location>
        <position position="179"/>
    </location>
</feature>
<dbReference type="Gene3D" id="1.10.1040.10">
    <property type="entry name" value="N-(1-d-carboxylethyl)-l-norvaline Dehydrogenase, domain 2"/>
    <property type="match status" value="1"/>
</dbReference>
<protein>
    <recommendedName>
        <fullName evidence="8">2-hydroxy-3-oxopropionate reductase</fullName>
    </recommendedName>
</protein>
<evidence type="ECO:0008006" key="8">
    <source>
        <dbReference type="Google" id="ProtNLM"/>
    </source>
</evidence>
<evidence type="ECO:0000259" key="4">
    <source>
        <dbReference type="Pfam" id="PF03446"/>
    </source>
</evidence>
<dbReference type="InterPro" id="IPR013328">
    <property type="entry name" value="6PGD_dom2"/>
</dbReference>
<name>A0A193LDF7_9GAMM</name>
<dbReference type="PANTHER" id="PTHR43060">
    <property type="entry name" value="3-HYDROXYISOBUTYRATE DEHYDROGENASE-LIKE 1, MITOCHONDRIAL-RELATED"/>
    <property type="match status" value="1"/>
</dbReference>
<keyword evidence="1" id="KW-0560">Oxidoreductase</keyword>
<dbReference type="GO" id="GO:0050661">
    <property type="term" value="F:NADP binding"/>
    <property type="evidence" value="ECO:0007669"/>
    <property type="project" value="InterPro"/>
</dbReference>
<dbReference type="PANTHER" id="PTHR43060:SF15">
    <property type="entry name" value="3-HYDROXYISOBUTYRATE DEHYDROGENASE-LIKE 1, MITOCHONDRIAL-RELATED"/>
    <property type="match status" value="1"/>
</dbReference>
<dbReference type="EMBL" id="CP016268">
    <property type="protein sequence ID" value="ANO50513.1"/>
    <property type="molecule type" value="Genomic_DNA"/>
</dbReference>
<dbReference type="InterPro" id="IPR036291">
    <property type="entry name" value="NAD(P)-bd_dom_sf"/>
</dbReference>
<evidence type="ECO:0000256" key="1">
    <source>
        <dbReference type="ARBA" id="ARBA00023002"/>
    </source>
</evidence>
<keyword evidence="7" id="KW-1185">Reference proteome</keyword>
<dbReference type="KEGG" id="woc:BA177_04165"/>
<dbReference type="GO" id="GO:0016491">
    <property type="term" value="F:oxidoreductase activity"/>
    <property type="evidence" value="ECO:0007669"/>
    <property type="project" value="UniProtKB-KW"/>
</dbReference>
<evidence type="ECO:0000313" key="7">
    <source>
        <dbReference type="Proteomes" id="UP000092695"/>
    </source>
</evidence>
<dbReference type="InterPro" id="IPR006115">
    <property type="entry name" value="6PGDH_NADP-bd"/>
</dbReference>
<evidence type="ECO:0000256" key="3">
    <source>
        <dbReference type="PIRSR" id="PIRSR000103-1"/>
    </source>
</evidence>
<evidence type="ECO:0000313" key="6">
    <source>
        <dbReference type="EMBL" id="ANO50513.1"/>
    </source>
</evidence>
<organism evidence="6 7">
    <name type="scientific">Woeseia oceani</name>
    <dbReference type="NCBI Taxonomy" id="1548547"/>
    <lineage>
        <taxon>Bacteria</taxon>
        <taxon>Pseudomonadati</taxon>
        <taxon>Pseudomonadota</taxon>
        <taxon>Gammaproteobacteria</taxon>
        <taxon>Woeseiales</taxon>
        <taxon>Woeseiaceae</taxon>
        <taxon>Woeseia</taxon>
    </lineage>
</organism>
<reference evidence="6 7" key="1">
    <citation type="submission" date="2016-06" db="EMBL/GenBank/DDBJ databases">
        <title>Complete genome sequence of a deep-branching marine Gamma Proteobacterium Woeseia oceani type strain XK5.</title>
        <authorList>
            <person name="Mu D."/>
            <person name="Du Z."/>
        </authorList>
    </citation>
    <scope>NUCLEOTIDE SEQUENCE [LARGE SCALE GENOMIC DNA]</scope>
    <source>
        <strain evidence="6 7">XK5</strain>
    </source>
</reference>
<feature type="domain" description="6-phosphogluconate dehydrogenase NADP-binding" evidence="4">
    <location>
        <begin position="10"/>
        <end position="170"/>
    </location>
</feature>
<dbReference type="InterPro" id="IPR029154">
    <property type="entry name" value="HIBADH-like_NADP-bd"/>
</dbReference>
<dbReference type="STRING" id="1548547.BA177_04165"/>
<sequence>MSSSVSELPRIGFVGTGLMGAPMVRRLLQAAYPVTIWNRTESKSHELQQDGARIAGSPAEVAESADIMCLCVTDTAAVETVVFGDYGVARGAQPDKILVDFSSIKPDATRKMATRLHALSAMHWVDAPVSGGVKGATDGSLIIMFGSEESVVERVTPMFAVLASRATHMGRSGSGQATKLCNQIIVATNLLAIAESLRLGQEAGIRIGRLPAALSGGWADSLPLQIIGPHIAGMKSEKKTGALSTMLKDIESALSAAEDHGVELRVLREAVATYKEACSTAGSDADISELGTFYGIKKSE</sequence>
<dbReference type="Proteomes" id="UP000092695">
    <property type="component" value="Chromosome"/>
</dbReference>
<dbReference type="SUPFAM" id="SSF51735">
    <property type="entry name" value="NAD(P)-binding Rossmann-fold domains"/>
    <property type="match status" value="1"/>
</dbReference>
<dbReference type="PIRSF" id="PIRSF000103">
    <property type="entry name" value="HIBADH"/>
    <property type="match status" value="1"/>
</dbReference>
<feature type="domain" description="3-hydroxyisobutyrate dehydrogenase-like NAD-binding" evidence="5">
    <location>
        <begin position="173"/>
        <end position="290"/>
    </location>
</feature>
<proteinExistence type="predicted"/>
<dbReference type="GO" id="GO:0051287">
    <property type="term" value="F:NAD binding"/>
    <property type="evidence" value="ECO:0007669"/>
    <property type="project" value="InterPro"/>
</dbReference>
<dbReference type="Pfam" id="PF14833">
    <property type="entry name" value="NAD_binding_11"/>
    <property type="match status" value="1"/>
</dbReference>
<dbReference type="Pfam" id="PF03446">
    <property type="entry name" value="NAD_binding_2"/>
    <property type="match status" value="1"/>
</dbReference>
<accession>A0A193LDF7</accession>
<gene>
    <name evidence="6" type="ORF">BA177_04165</name>
</gene>
<keyword evidence="2" id="KW-0520">NAD</keyword>
<dbReference type="Gene3D" id="3.40.50.720">
    <property type="entry name" value="NAD(P)-binding Rossmann-like Domain"/>
    <property type="match status" value="1"/>
</dbReference>
<dbReference type="InterPro" id="IPR015815">
    <property type="entry name" value="HIBADH-related"/>
</dbReference>
<evidence type="ECO:0000259" key="5">
    <source>
        <dbReference type="Pfam" id="PF14833"/>
    </source>
</evidence>
<dbReference type="AlphaFoldDB" id="A0A193LDF7"/>